<proteinExistence type="predicted"/>
<evidence type="ECO:0000256" key="1">
    <source>
        <dbReference type="SAM" id="Phobius"/>
    </source>
</evidence>
<accession>A0A7J7JPH9</accession>
<reference evidence="2" key="1">
    <citation type="submission" date="2020-06" db="EMBL/GenBank/DDBJ databases">
        <title>Draft genome of Bugula neritina, a colonial animal packing powerful symbionts and potential medicines.</title>
        <authorList>
            <person name="Rayko M."/>
        </authorList>
    </citation>
    <scope>NUCLEOTIDE SEQUENCE [LARGE SCALE GENOMIC DNA]</scope>
    <source>
        <strain evidence="2">Kwan_BN1</strain>
    </source>
</reference>
<comment type="caution">
    <text evidence="2">The sequence shown here is derived from an EMBL/GenBank/DDBJ whole genome shotgun (WGS) entry which is preliminary data.</text>
</comment>
<dbReference type="EMBL" id="VXIV02002106">
    <property type="protein sequence ID" value="KAF6027336.1"/>
    <property type="molecule type" value="Genomic_DNA"/>
</dbReference>
<protein>
    <submittedName>
        <fullName evidence="2">Uncharacterized protein</fullName>
    </submittedName>
</protein>
<dbReference type="AlphaFoldDB" id="A0A7J7JPH9"/>
<keyword evidence="3" id="KW-1185">Reference proteome</keyword>
<dbReference type="OrthoDB" id="3213154at2759"/>
<feature type="transmembrane region" description="Helical" evidence="1">
    <location>
        <begin position="9"/>
        <end position="29"/>
    </location>
</feature>
<keyword evidence="1" id="KW-0472">Membrane</keyword>
<keyword evidence="1" id="KW-0812">Transmembrane</keyword>
<keyword evidence="1" id="KW-1133">Transmembrane helix</keyword>
<name>A0A7J7JPH9_BUGNE</name>
<evidence type="ECO:0000313" key="2">
    <source>
        <dbReference type="EMBL" id="KAF6027336.1"/>
    </source>
</evidence>
<organism evidence="2 3">
    <name type="scientific">Bugula neritina</name>
    <name type="common">Brown bryozoan</name>
    <name type="synonym">Sertularia neritina</name>
    <dbReference type="NCBI Taxonomy" id="10212"/>
    <lineage>
        <taxon>Eukaryota</taxon>
        <taxon>Metazoa</taxon>
        <taxon>Spiralia</taxon>
        <taxon>Lophotrochozoa</taxon>
        <taxon>Bryozoa</taxon>
        <taxon>Gymnolaemata</taxon>
        <taxon>Cheilostomatida</taxon>
        <taxon>Flustrina</taxon>
        <taxon>Buguloidea</taxon>
        <taxon>Bugulidae</taxon>
        <taxon>Bugula</taxon>
    </lineage>
</organism>
<sequence>MKKTKQSKYYIFTYIISFYCIVKITHYLFCFRIDDGKQHYLKDETTFEAAKLAFHKEGDIIILTYNHEKHVYIKSSEFTGDLKCYKSTIPNGGPYVYVKKSKF</sequence>
<evidence type="ECO:0000313" key="3">
    <source>
        <dbReference type="Proteomes" id="UP000593567"/>
    </source>
</evidence>
<dbReference type="Proteomes" id="UP000593567">
    <property type="component" value="Unassembled WGS sequence"/>
</dbReference>
<gene>
    <name evidence="2" type="ORF">EB796_014342</name>
</gene>